<dbReference type="SUPFAM" id="SSF53098">
    <property type="entry name" value="Ribonuclease H-like"/>
    <property type="match status" value="1"/>
</dbReference>
<name>A0A818MY02_9BILA</name>
<proteinExistence type="predicted"/>
<dbReference type="InterPro" id="IPR001584">
    <property type="entry name" value="Integrase_cat-core"/>
</dbReference>
<dbReference type="EMBL" id="CAJNYT010003726">
    <property type="protein sequence ID" value="CAF3596553.1"/>
    <property type="molecule type" value="Genomic_DNA"/>
</dbReference>
<dbReference type="PANTHER" id="PTHR46585">
    <property type="entry name" value="INTEGRASE CORE DOMAIN CONTAINING PROTEIN"/>
    <property type="match status" value="1"/>
</dbReference>
<organism evidence="2 3">
    <name type="scientific">Rotaria socialis</name>
    <dbReference type="NCBI Taxonomy" id="392032"/>
    <lineage>
        <taxon>Eukaryota</taxon>
        <taxon>Metazoa</taxon>
        <taxon>Spiralia</taxon>
        <taxon>Gnathifera</taxon>
        <taxon>Rotifera</taxon>
        <taxon>Eurotatoria</taxon>
        <taxon>Bdelloidea</taxon>
        <taxon>Philodinida</taxon>
        <taxon>Philodinidae</taxon>
        <taxon>Rotaria</taxon>
    </lineage>
</organism>
<evidence type="ECO:0000313" key="2">
    <source>
        <dbReference type="EMBL" id="CAF3596553.1"/>
    </source>
</evidence>
<dbReference type="PROSITE" id="PS50994">
    <property type="entry name" value="INTEGRASE"/>
    <property type="match status" value="1"/>
</dbReference>
<reference evidence="2" key="1">
    <citation type="submission" date="2021-02" db="EMBL/GenBank/DDBJ databases">
        <authorList>
            <person name="Nowell W R."/>
        </authorList>
    </citation>
    <scope>NUCLEOTIDE SEQUENCE</scope>
</reference>
<protein>
    <recommendedName>
        <fullName evidence="1">Integrase catalytic domain-containing protein</fullName>
    </recommendedName>
</protein>
<dbReference type="GO" id="GO:0003676">
    <property type="term" value="F:nucleic acid binding"/>
    <property type="evidence" value="ECO:0007669"/>
    <property type="project" value="InterPro"/>
</dbReference>
<feature type="domain" description="Integrase catalytic" evidence="1">
    <location>
        <begin position="137"/>
        <end position="304"/>
    </location>
</feature>
<gene>
    <name evidence="2" type="ORF">GRG538_LOCUS22469</name>
</gene>
<dbReference type="Gene3D" id="3.30.420.10">
    <property type="entry name" value="Ribonuclease H-like superfamily/Ribonuclease H"/>
    <property type="match status" value="1"/>
</dbReference>
<dbReference type="AlphaFoldDB" id="A0A818MY02"/>
<dbReference type="InterPro" id="IPR036397">
    <property type="entry name" value="RNaseH_sf"/>
</dbReference>
<sequence>MAMVYYYKLLDNHIQSLNSKFREKFSIKQSLYDDIILVLRDGWGDSQLKFWVHKNFKLAKNGDQHLVYEIKSNCPIVTYENLFIKIKECHEKVGHQGRDKTWLQVKAKYSRIPIDSIKLYIALCDVCCKRKGFPKPTVEKPIVSMGYLTRLQMDLLDMRNIQDGEYKWILYTMDHFTKFSWAYSLKSKEVKSIADKLLEQFYSFGTPRILQSDNGKKFVAKVWHKSCIRLTPVQQSIKITPYEEMFGPKSRYDNDVWQVLSAQDVVNEEDLPQNVIDKLKEYENQTSAMEVTTTFNINNSLASAGLVRQTSFDLTLPTALPPKFHMSPQMKNRKRSELPVSEQIKPIDTEKEFNSSKAYSMCKNQRLRSETEVMDMTITFKRRKLFHDTLHQY</sequence>
<comment type="caution">
    <text evidence="2">The sequence shown here is derived from an EMBL/GenBank/DDBJ whole genome shotgun (WGS) entry which is preliminary data.</text>
</comment>
<dbReference type="InterPro" id="IPR012337">
    <property type="entry name" value="RNaseH-like_sf"/>
</dbReference>
<evidence type="ECO:0000313" key="3">
    <source>
        <dbReference type="Proteomes" id="UP000663872"/>
    </source>
</evidence>
<dbReference type="Pfam" id="PF00665">
    <property type="entry name" value="rve"/>
    <property type="match status" value="1"/>
</dbReference>
<dbReference type="GO" id="GO:0015074">
    <property type="term" value="P:DNA integration"/>
    <property type="evidence" value="ECO:0007669"/>
    <property type="project" value="InterPro"/>
</dbReference>
<accession>A0A818MY02</accession>
<dbReference type="Proteomes" id="UP000663872">
    <property type="component" value="Unassembled WGS sequence"/>
</dbReference>
<evidence type="ECO:0000259" key="1">
    <source>
        <dbReference type="PROSITE" id="PS50994"/>
    </source>
</evidence>